<evidence type="ECO:0000256" key="1">
    <source>
        <dbReference type="SAM" id="SignalP"/>
    </source>
</evidence>
<sequence length="577" mass="63447">MDKGGTAMKRWKKMMALCFAFLMSFVMLGSSVEAANGPNEQDWSSAYIVIDDGSANPKQLYNANKSVTISTVRNISYDKKTNTLTLNGYQEAEKKIVANEMGDDFKVKVVGNNQIQGIAVWGYSYGGSLTLEGNGSLEINKNRVQGEPISLMAEEANAQFKVKQGVTLKVYRDNKFPSSIVVSYSAAAKDGIVFEGNDTLNQKVQKTSQKEAKRMTAAVYELADFIPCTPKGDSVTGIYGALRQAGSSDDEPYYNIYKIQEVFPEIWLASMQDENGNYFWSSNFTINTNAQKIKAYTTSVTSYSLMMLNKKTSSGTVSDYVAYFDYDQQKNEEVCSIYKIKKKANKNYAIPVEGEQNQPMSILDKYEIVPTGRMFYNYNFSGDILYSGSDQNTKPNIDTNGNRRLVSSIRLSGISKKIAAGKKLTLKATVLPNNASNKKLIWKSSNPKVATVTQNGIVTLKKKTGGKKVTITATAKDGSKKYAFWKITSMKGIVKKVKITGNKPVKAGKKLKLKAKITATKKANTKLLWTSGNAKYATVNAKGIVTTKKTAKGKTVKITAMAADGSGKKHTVKIKIK</sequence>
<dbReference type="InterPro" id="IPR003343">
    <property type="entry name" value="Big_2"/>
</dbReference>
<name>A0A413PQW4_9FIRM</name>
<feature type="signal peptide" evidence="1">
    <location>
        <begin position="1"/>
        <end position="34"/>
    </location>
</feature>
<feature type="domain" description="BIG2" evidence="2">
    <location>
        <begin position="493"/>
        <end position="572"/>
    </location>
</feature>
<dbReference type="AlphaFoldDB" id="A0A413PQW4"/>
<organism evidence="3 4">
    <name type="scientific">Anaerobutyricum hallii</name>
    <dbReference type="NCBI Taxonomy" id="39488"/>
    <lineage>
        <taxon>Bacteria</taxon>
        <taxon>Bacillati</taxon>
        <taxon>Bacillota</taxon>
        <taxon>Clostridia</taxon>
        <taxon>Lachnospirales</taxon>
        <taxon>Lachnospiraceae</taxon>
        <taxon>Anaerobutyricum</taxon>
    </lineage>
</organism>
<comment type="caution">
    <text evidence="3">The sequence shown here is derived from an EMBL/GenBank/DDBJ whole genome shotgun (WGS) entry which is preliminary data.</text>
</comment>
<keyword evidence="1" id="KW-0732">Signal</keyword>
<dbReference type="SMART" id="SM00635">
    <property type="entry name" value="BID_2"/>
    <property type="match status" value="2"/>
</dbReference>
<dbReference type="Proteomes" id="UP000286561">
    <property type="component" value="Unassembled WGS sequence"/>
</dbReference>
<dbReference type="Pfam" id="PF02368">
    <property type="entry name" value="Big_2"/>
    <property type="match status" value="2"/>
</dbReference>
<dbReference type="InterPro" id="IPR008964">
    <property type="entry name" value="Invasin/intimin_cell_adhesion"/>
</dbReference>
<gene>
    <name evidence="3" type="ORF">DW972_13320</name>
</gene>
<proteinExistence type="predicted"/>
<dbReference type="EMBL" id="QSEP01000124">
    <property type="protein sequence ID" value="RGZ78589.1"/>
    <property type="molecule type" value="Genomic_DNA"/>
</dbReference>
<feature type="chain" id="PRO_5019444183" description="BIG2 domain-containing protein" evidence="1">
    <location>
        <begin position="35"/>
        <end position="577"/>
    </location>
</feature>
<evidence type="ECO:0000313" key="3">
    <source>
        <dbReference type="EMBL" id="RGZ78589.1"/>
    </source>
</evidence>
<dbReference type="SUPFAM" id="SSF49373">
    <property type="entry name" value="Invasin/intimin cell-adhesion fragments"/>
    <property type="match status" value="2"/>
</dbReference>
<evidence type="ECO:0000259" key="2">
    <source>
        <dbReference type="SMART" id="SM00635"/>
    </source>
</evidence>
<evidence type="ECO:0000313" key="4">
    <source>
        <dbReference type="Proteomes" id="UP000286561"/>
    </source>
</evidence>
<protein>
    <recommendedName>
        <fullName evidence="2">BIG2 domain-containing protein</fullName>
    </recommendedName>
</protein>
<dbReference type="Gene3D" id="2.60.40.1080">
    <property type="match status" value="2"/>
</dbReference>
<reference evidence="3 4" key="1">
    <citation type="submission" date="2018-08" db="EMBL/GenBank/DDBJ databases">
        <title>A genome reference for cultivated species of the human gut microbiota.</title>
        <authorList>
            <person name="Zou Y."/>
            <person name="Xue W."/>
            <person name="Luo G."/>
        </authorList>
    </citation>
    <scope>NUCLEOTIDE SEQUENCE [LARGE SCALE GENOMIC DNA]</scope>
    <source>
        <strain evidence="3 4">AM48-23BH</strain>
    </source>
</reference>
<accession>A0A413PQW4</accession>
<feature type="domain" description="BIG2" evidence="2">
    <location>
        <begin position="405"/>
        <end position="484"/>
    </location>
</feature>